<feature type="transmembrane region" description="Helical" evidence="1">
    <location>
        <begin position="133"/>
        <end position="156"/>
    </location>
</feature>
<reference evidence="2 3" key="1">
    <citation type="submission" date="2018-03" db="EMBL/GenBank/DDBJ databases">
        <title>The draft genome of Sphingosinicella sp. GL-C-18.</title>
        <authorList>
            <person name="Liu L."/>
            <person name="Li L."/>
            <person name="Liang L."/>
            <person name="Zhang X."/>
            <person name="Wang T."/>
        </authorList>
    </citation>
    <scope>NUCLEOTIDE SEQUENCE [LARGE SCALE GENOMIC DNA]</scope>
    <source>
        <strain evidence="2 3">GL-C-18</strain>
    </source>
</reference>
<comment type="caution">
    <text evidence="2">The sequence shown here is derived from an EMBL/GenBank/DDBJ whole genome shotgun (WGS) entry which is preliminary data.</text>
</comment>
<feature type="transmembrane region" description="Helical" evidence="1">
    <location>
        <begin position="99"/>
        <end position="121"/>
    </location>
</feature>
<evidence type="ECO:0000313" key="2">
    <source>
        <dbReference type="EMBL" id="PSJ43265.1"/>
    </source>
</evidence>
<dbReference type="Proteomes" id="UP000241167">
    <property type="component" value="Unassembled WGS sequence"/>
</dbReference>
<keyword evidence="3" id="KW-1185">Reference proteome</keyword>
<keyword evidence="1" id="KW-0812">Transmembrane</keyword>
<dbReference type="EMBL" id="PXYI01000001">
    <property type="protein sequence ID" value="PSJ43265.1"/>
    <property type="molecule type" value="Genomic_DNA"/>
</dbReference>
<dbReference type="Pfam" id="PF03729">
    <property type="entry name" value="DUF308"/>
    <property type="match status" value="1"/>
</dbReference>
<protein>
    <submittedName>
        <fullName evidence="2">Uncharacterized protein</fullName>
    </submittedName>
</protein>
<dbReference type="AlphaFoldDB" id="A0A2P7QZ79"/>
<keyword evidence="1" id="KW-0472">Membrane</keyword>
<evidence type="ECO:0000256" key="1">
    <source>
        <dbReference type="SAM" id="Phobius"/>
    </source>
</evidence>
<name>A0A2P7QZ79_9SPHN</name>
<feature type="transmembrane region" description="Helical" evidence="1">
    <location>
        <begin position="72"/>
        <end position="93"/>
    </location>
</feature>
<sequence>MAETDEATATGGTGWLVSLAAGAAAIALGFALLLFPSAGLDRFLRISGGAYLLASALEIMAATRERVRDDRLAALVLGIGGALAGAMLLIAASAPLHRLNLLLIGAIAVRAVSAGGVGMLIEARGRGWMLCRGLGEAAVGILLIVTMFAVLAALPFASLSTGFTKAQSSVTADLRYFIAASLVFAGGSQILVSLCAPIARHLRGGDSCAKDGVVS</sequence>
<feature type="transmembrane region" description="Helical" evidence="1">
    <location>
        <begin position="15"/>
        <end position="35"/>
    </location>
</feature>
<organism evidence="2 3">
    <name type="scientific">Allosphingosinicella deserti</name>
    <dbReference type="NCBI Taxonomy" id="2116704"/>
    <lineage>
        <taxon>Bacteria</taxon>
        <taxon>Pseudomonadati</taxon>
        <taxon>Pseudomonadota</taxon>
        <taxon>Alphaproteobacteria</taxon>
        <taxon>Sphingomonadales</taxon>
        <taxon>Sphingomonadaceae</taxon>
        <taxon>Allosphingosinicella</taxon>
    </lineage>
</organism>
<gene>
    <name evidence="2" type="ORF">C7I55_02490</name>
</gene>
<dbReference type="InterPro" id="IPR005325">
    <property type="entry name" value="DUF308_memb"/>
</dbReference>
<accession>A0A2P7QZ79</accession>
<evidence type="ECO:0000313" key="3">
    <source>
        <dbReference type="Proteomes" id="UP000241167"/>
    </source>
</evidence>
<proteinExistence type="predicted"/>
<keyword evidence="1" id="KW-1133">Transmembrane helix</keyword>
<feature type="transmembrane region" description="Helical" evidence="1">
    <location>
        <begin position="176"/>
        <end position="196"/>
    </location>
</feature>